<dbReference type="Pfam" id="PF12771">
    <property type="entry name" value="SusD-like_2"/>
    <property type="match status" value="2"/>
</dbReference>
<keyword evidence="3" id="KW-1185">Reference proteome</keyword>
<dbReference type="EMBL" id="JAENRR010000024">
    <property type="protein sequence ID" value="MBK3517907.1"/>
    <property type="molecule type" value="Genomic_DNA"/>
</dbReference>
<organism evidence="2 3">
    <name type="scientific">Carboxylicivirga marina</name>
    <dbReference type="NCBI Taxonomy" id="2800988"/>
    <lineage>
        <taxon>Bacteria</taxon>
        <taxon>Pseudomonadati</taxon>
        <taxon>Bacteroidota</taxon>
        <taxon>Bacteroidia</taxon>
        <taxon>Marinilabiliales</taxon>
        <taxon>Marinilabiliaceae</taxon>
        <taxon>Carboxylicivirga</taxon>
    </lineage>
</organism>
<dbReference type="PROSITE" id="PS51257">
    <property type="entry name" value="PROKAR_LIPOPROTEIN"/>
    <property type="match status" value="1"/>
</dbReference>
<keyword evidence="2" id="KW-0449">Lipoprotein</keyword>
<evidence type="ECO:0000313" key="2">
    <source>
        <dbReference type="EMBL" id="MBK3517907.1"/>
    </source>
</evidence>
<protein>
    <submittedName>
        <fullName evidence="2">SusD/RagB family nutrient-binding outer membrane lipoprotein</fullName>
    </submittedName>
</protein>
<dbReference type="SUPFAM" id="SSF48452">
    <property type="entry name" value="TPR-like"/>
    <property type="match status" value="1"/>
</dbReference>
<evidence type="ECO:0000313" key="3">
    <source>
        <dbReference type="Proteomes" id="UP000605676"/>
    </source>
</evidence>
<accession>A0ABS1HJP9</accession>
<dbReference type="RefSeq" id="WP_200465137.1">
    <property type="nucleotide sequence ID" value="NZ_JAENRR010000024.1"/>
</dbReference>
<sequence>MKKLNILLFIAGILMTTACTDDFDSINDNPNRVEELEPGFQFGKIQLMYAGNGHEEWRGNLIMTGPIAGITQCGYRNGQAFGLADGFTEAKWTAVYTNVMKDGFDMLRTLEGDNTDDVNTVKIAQTNIMLQLGFQRLTDMYGDIPYTDAGAGYNDLLFYPAYDSQEDVYKGMVAKLQDARNTLLSDDGEVFGGRYDIIFGHLDAAEQKEAWARLANSVLLRIGMRASSADAAWAKTVVEEAAAHSAGFITNYTNDNSAMVNHSTVGGPWGIHENGSGSAINGQVGGFAYAFVGEEYLRLAQQNEDPRLFYTACQVINQDGFKAWTGQTHFNPFEEAARPGEAWKPVVFNPEKGGGDESFSVRGLMKVEGVNVFTDWFVTGGNLGNEVEVKDGDNVLYTYTYDAEYAQYRTLCAVNPETVGSRTAPTIVYGADESYFILAEAAAKGWAVPGNAATNLAKAVELSIAKYPALYDNNSPSAYIKKYEETTGDTRAYEDMAADYIANLGVATEETIQLERWKSLFLNGYEAFALWNRTELAVTPTGISYDTNIELPEYKWDDIKDAIPGVEQTPDAFFSTPYHNGGVTGGVRPRRLDYPDRERINNTTNINEAMERQKAYGNAGDNFISTKMWISK</sequence>
<reference evidence="2 3" key="1">
    <citation type="submission" date="2021-01" db="EMBL/GenBank/DDBJ databases">
        <title>Carboxyliciviraga sp.nov., isolated from coastal sediments.</title>
        <authorList>
            <person name="Lu D."/>
            <person name="Zhang T."/>
        </authorList>
    </citation>
    <scope>NUCLEOTIDE SEQUENCE [LARGE SCALE GENOMIC DNA]</scope>
    <source>
        <strain evidence="2 3">N1Y132</strain>
    </source>
</reference>
<dbReference type="Proteomes" id="UP000605676">
    <property type="component" value="Unassembled WGS sequence"/>
</dbReference>
<keyword evidence="1" id="KW-0732">Signal</keyword>
<comment type="caution">
    <text evidence="2">The sequence shown here is derived from an EMBL/GenBank/DDBJ whole genome shotgun (WGS) entry which is preliminary data.</text>
</comment>
<gene>
    <name evidence="2" type="ORF">JIV24_11240</name>
</gene>
<feature type="chain" id="PRO_5047210948" evidence="1">
    <location>
        <begin position="21"/>
        <end position="632"/>
    </location>
</feature>
<dbReference type="Gene3D" id="1.25.40.390">
    <property type="match status" value="2"/>
</dbReference>
<dbReference type="InterPro" id="IPR011990">
    <property type="entry name" value="TPR-like_helical_dom_sf"/>
</dbReference>
<proteinExistence type="predicted"/>
<name>A0ABS1HJP9_9BACT</name>
<dbReference type="InterPro" id="IPR041662">
    <property type="entry name" value="SusD-like_2"/>
</dbReference>
<evidence type="ECO:0000256" key="1">
    <source>
        <dbReference type="SAM" id="SignalP"/>
    </source>
</evidence>
<feature type="signal peptide" evidence="1">
    <location>
        <begin position="1"/>
        <end position="20"/>
    </location>
</feature>